<dbReference type="HOGENOM" id="CLU_023205_2_0_7"/>
<accession>B8JB26</accession>
<dbReference type="InterPro" id="IPR023210">
    <property type="entry name" value="NADP_OxRdtase_dom"/>
</dbReference>
<keyword evidence="1" id="KW-0560">Oxidoreductase</keyword>
<proteinExistence type="predicted"/>
<sequence>MTSSIPQRRRLGATDLSVFPVCLGGNVFGWTADRAASFAVLDAYREAGGNFVDTADVYSAWVPGHRGGESEEVLGAWLRERRCRDEVVIATKVGMGGPDSAAGLSAEKILHACDGSLRRLGVERIDLYYAHRDDAATPLEETLGAFDRLVRAGKVRHLGASNYAAPRLAAALDLSARAGLARFAVLQPEYNLVSRGGYEGALADLCAARGLGVCTYYALASGFLTGKYGPGLPPPTARAGKVNALLADPGAKAVLAAAREVARAHGATVAQVALAWQLRSPRVTAPIASATSAAQVRDMAGAVEVALTPDDVARLEGAGGR</sequence>
<dbReference type="PANTHER" id="PTHR43364:SF6">
    <property type="entry name" value="OXIDOREDUCTASE-RELATED"/>
    <property type="match status" value="1"/>
</dbReference>
<evidence type="ECO:0000256" key="1">
    <source>
        <dbReference type="ARBA" id="ARBA00023002"/>
    </source>
</evidence>
<dbReference type="RefSeq" id="WP_012631888.1">
    <property type="nucleotide sequence ID" value="NC_011891.1"/>
</dbReference>
<dbReference type="EMBL" id="CP001359">
    <property type="protein sequence ID" value="ACL63837.1"/>
    <property type="molecule type" value="Genomic_DNA"/>
</dbReference>
<dbReference type="InterPro" id="IPR050523">
    <property type="entry name" value="AKR_Detox_Biosynth"/>
</dbReference>
<feature type="domain" description="NADP-dependent oxidoreductase" evidence="2">
    <location>
        <begin position="21"/>
        <end position="317"/>
    </location>
</feature>
<organism evidence="3 4">
    <name type="scientific">Anaeromyxobacter dehalogenans (strain ATCC BAA-258 / DSM 21875 / 2CP-1)</name>
    <dbReference type="NCBI Taxonomy" id="455488"/>
    <lineage>
        <taxon>Bacteria</taxon>
        <taxon>Pseudomonadati</taxon>
        <taxon>Myxococcota</taxon>
        <taxon>Myxococcia</taxon>
        <taxon>Myxococcales</taxon>
        <taxon>Cystobacterineae</taxon>
        <taxon>Anaeromyxobacteraceae</taxon>
        <taxon>Anaeromyxobacter</taxon>
    </lineage>
</organism>
<dbReference type="KEGG" id="acp:A2cp1_0480"/>
<evidence type="ECO:0000313" key="4">
    <source>
        <dbReference type="Proteomes" id="UP000007089"/>
    </source>
</evidence>
<reference evidence="3" key="1">
    <citation type="submission" date="2009-01" db="EMBL/GenBank/DDBJ databases">
        <title>Complete sequence of Anaeromyxobacter dehalogenans 2CP-1.</title>
        <authorList>
            <consortium name="US DOE Joint Genome Institute"/>
            <person name="Lucas S."/>
            <person name="Copeland A."/>
            <person name="Lapidus A."/>
            <person name="Glavina del Rio T."/>
            <person name="Dalin E."/>
            <person name="Tice H."/>
            <person name="Bruce D."/>
            <person name="Goodwin L."/>
            <person name="Pitluck S."/>
            <person name="Saunders E."/>
            <person name="Brettin T."/>
            <person name="Detter J.C."/>
            <person name="Han C."/>
            <person name="Larimer F."/>
            <person name="Land M."/>
            <person name="Hauser L."/>
            <person name="Kyrpides N."/>
            <person name="Ovchinnikova G."/>
            <person name="Beliaev A.S."/>
            <person name="Richardson P."/>
        </authorList>
    </citation>
    <scope>NUCLEOTIDE SEQUENCE</scope>
    <source>
        <strain evidence="3">2CP-1</strain>
    </source>
</reference>
<dbReference type="PANTHER" id="PTHR43364">
    <property type="entry name" value="NADH-SPECIFIC METHYLGLYOXAL REDUCTASE-RELATED"/>
    <property type="match status" value="1"/>
</dbReference>
<dbReference type="AlphaFoldDB" id="B8JB26"/>
<dbReference type="Pfam" id="PF00248">
    <property type="entry name" value="Aldo_ket_red"/>
    <property type="match status" value="1"/>
</dbReference>
<gene>
    <name evidence="3" type="ordered locus">A2cp1_0480</name>
</gene>
<keyword evidence="4" id="KW-1185">Reference proteome</keyword>
<dbReference type="SUPFAM" id="SSF51430">
    <property type="entry name" value="NAD(P)-linked oxidoreductase"/>
    <property type="match status" value="1"/>
</dbReference>
<protein>
    <submittedName>
        <fullName evidence="3">Aldo/keto reductase</fullName>
    </submittedName>
</protein>
<dbReference type="GO" id="GO:0005829">
    <property type="term" value="C:cytosol"/>
    <property type="evidence" value="ECO:0007669"/>
    <property type="project" value="UniProtKB-ARBA"/>
</dbReference>
<dbReference type="Proteomes" id="UP000007089">
    <property type="component" value="Chromosome"/>
</dbReference>
<dbReference type="GO" id="GO:0016491">
    <property type="term" value="F:oxidoreductase activity"/>
    <property type="evidence" value="ECO:0007669"/>
    <property type="project" value="UniProtKB-KW"/>
</dbReference>
<name>B8JB26_ANAD2</name>
<dbReference type="InterPro" id="IPR036812">
    <property type="entry name" value="NAD(P)_OxRdtase_dom_sf"/>
</dbReference>
<dbReference type="FunFam" id="3.20.20.100:FF:000004">
    <property type="entry name" value="Oxidoreductase, aldo/keto reductase"/>
    <property type="match status" value="1"/>
</dbReference>
<dbReference type="Gene3D" id="3.20.20.100">
    <property type="entry name" value="NADP-dependent oxidoreductase domain"/>
    <property type="match status" value="1"/>
</dbReference>
<evidence type="ECO:0000313" key="3">
    <source>
        <dbReference type="EMBL" id="ACL63837.1"/>
    </source>
</evidence>
<evidence type="ECO:0000259" key="2">
    <source>
        <dbReference type="Pfam" id="PF00248"/>
    </source>
</evidence>
<dbReference type="CDD" id="cd19081">
    <property type="entry name" value="AKR_AKR9C1"/>
    <property type="match status" value="1"/>
</dbReference>